<dbReference type="GO" id="GO:0008784">
    <property type="term" value="F:alanine racemase activity"/>
    <property type="evidence" value="ECO:0007669"/>
    <property type="project" value="UniProtKB-UniRule"/>
</dbReference>
<dbReference type="InterPro" id="IPR020622">
    <property type="entry name" value="Ala_racemase_pyridoxalP-BS"/>
</dbReference>
<evidence type="ECO:0000256" key="4">
    <source>
        <dbReference type="HAMAP-Rule" id="MF_01201"/>
    </source>
</evidence>
<dbReference type="Pfam" id="PF01168">
    <property type="entry name" value="Ala_racemase_N"/>
    <property type="match status" value="1"/>
</dbReference>
<dbReference type="FunFam" id="3.20.20.10:FF:000002">
    <property type="entry name" value="Alanine racemase"/>
    <property type="match status" value="1"/>
</dbReference>
<sequence length="388" mass="42586">MTQHRAWTEVNLDHLLHNVQVIHSLIPSKTKIMAVVKADAYGHGIEQVTQSLYQAGVTSFAVATLEEAIEVRGLLASVEILILGKTSVQEVHQLAKHRLIQTVFSVEYTQALALVAKASGVEAQVHIKVDTGMNRLGFAHHQINEIKEVFTYKQLRVRGIYSHLSVADSLLPEDVSFTELQLNRFNQCLDKLKGYPYGHTHVQNSGGIINHPHLPYDYVRPGIMLFGIPSGEVREVGLKPVIELKATIAMVKMIKAHECIGYGRSSSFPSPKRIATVTIGYADGYPRNLSGQSAPVLVNGQVATQVGNICMDQLMIDVTNIDGVIEGDQVILIGTSQKHTINMGTIAKKSATITNELACRLSARAPRVYRSSSKKEVKTFVQAHSHCG</sequence>
<evidence type="ECO:0000313" key="8">
    <source>
        <dbReference type="EMBL" id="TSB47828.1"/>
    </source>
</evidence>
<reference evidence="8 9" key="1">
    <citation type="submission" date="2019-07" db="EMBL/GenBank/DDBJ databases">
        <authorList>
            <person name="Park Y.J."/>
            <person name="Jeong S.E."/>
            <person name="Jung H.S."/>
        </authorList>
    </citation>
    <scope>NUCLEOTIDE SEQUENCE [LARGE SCALE GENOMIC DNA]</scope>
    <source>
        <strain evidence="9">P16(2019)</strain>
    </source>
</reference>
<dbReference type="EMBL" id="VLXZ01000002">
    <property type="protein sequence ID" value="TSB47828.1"/>
    <property type="molecule type" value="Genomic_DNA"/>
</dbReference>
<dbReference type="Gene3D" id="2.40.37.10">
    <property type="entry name" value="Lyase, Ornithine Decarboxylase, Chain A, domain 1"/>
    <property type="match status" value="1"/>
</dbReference>
<dbReference type="InterPro" id="IPR029066">
    <property type="entry name" value="PLP-binding_barrel"/>
</dbReference>
<comment type="pathway">
    <text evidence="4">Amino-acid biosynthesis; D-alanine biosynthesis; D-alanine from L-alanine: step 1/1.</text>
</comment>
<dbReference type="Pfam" id="PF00842">
    <property type="entry name" value="Ala_racemase_C"/>
    <property type="match status" value="1"/>
</dbReference>
<evidence type="ECO:0000256" key="1">
    <source>
        <dbReference type="ARBA" id="ARBA00001933"/>
    </source>
</evidence>
<dbReference type="NCBIfam" id="TIGR00492">
    <property type="entry name" value="alr"/>
    <property type="match status" value="1"/>
</dbReference>
<protein>
    <recommendedName>
        <fullName evidence="4">Alanine racemase</fullName>
        <ecNumber evidence="4">5.1.1.1</ecNumber>
    </recommendedName>
</protein>
<dbReference type="InterPro" id="IPR011079">
    <property type="entry name" value="Ala_racemase_C"/>
</dbReference>
<evidence type="ECO:0000256" key="2">
    <source>
        <dbReference type="ARBA" id="ARBA00022898"/>
    </source>
</evidence>
<feature type="domain" description="Alanine racemase C-terminal" evidence="7">
    <location>
        <begin position="241"/>
        <end position="370"/>
    </location>
</feature>
<feature type="modified residue" description="N6-(pyridoxal phosphate)lysine" evidence="4 5">
    <location>
        <position position="37"/>
    </location>
</feature>
<dbReference type="SMART" id="SM01005">
    <property type="entry name" value="Ala_racemase_C"/>
    <property type="match status" value="1"/>
</dbReference>
<dbReference type="GO" id="GO:0009252">
    <property type="term" value="P:peptidoglycan biosynthetic process"/>
    <property type="evidence" value="ECO:0007669"/>
    <property type="project" value="TreeGrafter"/>
</dbReference>
<evidence type="ECO:0000256" key="6">
    <source>
        <dbReference type="PIRSR" id="PIRSR600821-52"/>
    </source>
</evidence>
<dbReference type="PANTHER" id="PTHR30511">
    <property type="entry name" value="ALANINE RACEMASE"/>
    <property type="match status" value="1"/>
</dbReference>
<feature type="binding site" evidence="4 6">
    <location>
        <position position="311"/>
    </location>
    <ligand>
        <name>substrate</name>
    </ligand>
</feature>
<dbReference type="GO" id="GO:0005829">
    <property type="term" value="C:cytosol"/>
    <property type="evidence" value="ECO:0007669"/>
    <property type="project" value="TreeGrafter"/>
</dbReference>
<dbReference type="UniPathway" id="UPA00042">
    <property type="reaction ID" value="UER00497"/>
</dbReference>
<dbReference type="GO" id="GO:0030632">
    <property type="term" value="P:D-alanine biosynthetic process"/>
    <property type="evidence" value="ECO:0007669"/>
    <property type="project" value="UniProtKB-UniRule"/>
</dbReference>
<gene>
    <name evidence="8" type="primary">alr</name>
    <name evidence="8" type="ORF">FN960_04745</name>
</gene>
<comment type="function">
    <text evidence="4">Catalyzes the interconversion of L-alanine and D-alanine. May also act on other amino acids.</text>
</comment>
<dbReference type="Gene3D" id="3.20.20.10">
    <property type="entry name" value="Alanine racemase"/>
    <property type="match status" value="1"/>
</dbReference>
<dbReference type="HAMAP" id="MF_01201">
    <property type="entry name" value="Ala_racemase"/>
    <property type="match status" value="1"/>
</dbReference>
<comment type="similarity">
    <text evidence="4">Belongs to the alanine racemase family.</text>
</comment>
<dbReference type="EC" id="5.1.1.1" evidence="4"/>
<feature type="active site" description="Proton acceptor; specific for L-alanine" evidence="4">
    <location>
        <position position="262"/>
    </location>
</feature>
<organism evidence="8 9">
    <name type="scientific">Alkalicoccobacillus porphyridii</name>
    <dbReference type="NCBI Taxonomy" id="2597270"/>
    <lineage>
        <taxon>Bacteria</taxon>
        <taxon>Bacillati</taxon>
        <taxon>Bacillota</taxon>
        <taxon>Bacilli</taxon>
        <taxon>Bacillales</taxon>
        <taxon>Bacillaceae</taxon>
        <taxon>Alkalicoccobacillus</taxon>
    </lineage>
</organism>
<feature type="active site" description="Proton acceptor; specific for D-alanine" evidence="4">
    <location>
        <position position="37"/>
    </location>
</feature>
<evidence type="ECO:0000313" key="9">
    <source>
        <dbReference type="Proteomes" id="UP000318521"/>
    </source>
</evidence>
<accession>A0A554A2B4</accession>
<feature type="binding site" evidence="4 6">
    <location>
        <position position="135"/>
    </location>
    <ligand>
        <name>substrate</name>
    </ligand>
</feature>
<comment type="catalytic activity">
    <reaction evidence="4">
        <text>L-alanine = D-alanine</text>
        <dbReference type="Rhea" id="RHEA:20249"/>
        <dbReference type="ChEBI" id="CHEBI:57416"/>
        <dbReference type="ChEBI" id="CHEBI:57972"/>
        <dbReference type="EC" id="5.1.1.1"/>
    </reaction>
</comment>
<proteinExistence type="inferred from homology"/>
<keyword evidence="9" id="KW-1185">Reference proteome</keyword>
<dbReference type="PANTHER" id="PTHR30511:SF0">
    <property type="entry name" value="ALANINE RACEMASE, CATABOLIC-RELATED"/>
    <property type="match status" value="1"/>
</dbReference>
<dbReference type="OrthoDB" id="9813814at2"/>
<evidence type="ECO:0000256" key="3">
    <source>
        <dbReference type="ARBA" id="ARBA00023235"/>
    </source>
</evidence>
<dbReference type="CDD" id="cd00430">
    <property type="entry name" value="PLPDE_III_AR"/>
    <property type="match status" value="1"/>
</dbReference>
<dbReference type="SUPFAM" id="SSF50621">
    <property type="entry name" value="Alanine racemase C-terminal domain-like"/>
    <property type="match status" value="1"/>
</dbReference>
<dbReference type="Proteomes" id="UP000318521">
    <property type="component" value="Unassembled WGS sequence"/>
</dbReference>
<comment type="cofactor">
    <cofactor evidence="1 4 5">
        <name>pyridoxal 5'-phosphate</name>
        <dbReference type="ChEBI" id="CHEBI:597326"/>
    </cofactor>
</comment>
<name>A0A554A2B4_9BACI</name>
<dbReference type="RefSeq" id="WP_143847421.1">
    <property type="nucleotide sequence ID" value="NZ_VLXZ01000002.1"/>
</dbReference>
<evidence type="ECO:0000256" key="5">
    <source>
        <dbReference type="PIRSR" id="PIRSR600821-50"/>
    </source>
</evidence>
<evidence type="ECO:0000259" key="7">
    <source>
        <dbReference type="SMART" id="SM01005"/>
    </source>
</evidence>
<keyword evidence="3 4" id="KW-0413">Isomerase</keyword>
<dbReference type="SUPFAM" id="SSF51419">
    <property type="entry name" value="PLP-binding barrel"/>
    <property type="match status" value="1"/>
</dbReference>
<dbReference type="InterPro" id="IPR001608">
    <property type="entry name" value="Ala_racemase_N"/>
</dbReference>
<keyword evidence="2 4" id="KW-0663">Pyridoxal phosphate</keyword>
<dbReference type="InterPro" id="IPR000821">
    <property type="entry name" value="Ala_racemase"/>
</dbReference>
<comment type="caution">
    <text evidence="8">The sequence shown here is derived from an EMBL/GenBank/DDBJ whole genome shotgun (WGS) entry which is preliminary data.</text>
</comment>
<dbReference type="AlphaFoldDB" id="A0A554A2B4"/>
<dbReference type="GO" id="GO:0030170">
    <property type="term" value="F:pyridoxal phosphate binding"/>
    <property type="evidence" value="ECO:0007669"/>
    <property type="project" value="UniProtKB-UniRule"/>
</dbReference>
<dbReference type="PRINTS" id="PR00992">
    <property type="entry name" value="ALARACEMASE"/>
</dbReference>
<dbReference type="PROSITE" id="PS00395">
    <property type="entry name" value="ALANINE_RACEMASE"/>
    <property type="match status" value="1"/>
</dbReference>
<dbReference type="InterPro" id="IPR009006">
    <property type="entry name" value="Ala_racemase/Decarboxylase_C"/>
</dbReference>